<keyword evidence="5" id="KW-0131">Cell cycle</keyword>
<evidence type="ECO:0000313" key="7">
    <source>
        <dbReference type="Proteomes" id="UP000695007"/>
    </source>
</evidence>
<dbReference type="GO" id="GO:0005737">
    <property type="term" value="C:cytoplasm"/>
    <property type="evidence" value="ECO:0007669"/>
    <property type="project" value="TreeGrafter"/>
</dbReference>
<dbReference type="Pfam" id="PF15280">
    <property type="entry name" value="BORA_N"/>
    <property type="match status" value="1"/>
</dbReference>
<dbReference type="KEGG" id="csol:105359598"/>
<sequence length="524" mass="59759">MDHSSWTPNNNKMNCESIIMLSPITKTPISNNIRLKRNFQSNTTNFSVLPSHITPPSGLTKFIARNPFEADLTNKLHISVISPTVFSKVVDSHQKDSPGFTWSIDELALIQPAKIDEFPEQQMQCSDPEIEKNAQEAISKFFSKNQIIPSPFDFKRGELGKEIEMVTPIREFEGINISKELFESKIETKDCWAQTILTLPPKLPEKVEEILKPYFSFTQNQNYESDEANISNTSLRRKLFSNNDDSHNESNSSILKSPESCKSPLSEKLSPLQSGMFFHGTLLQNSPITQRTYGTPLGYGKDISPHNLSPISNPGLNMSYQSIKSRNKSVARLDFTNDDMSIEVITDEEKQDKNSSVTENICKTLFSEKNNMLTEKEMDKHMEEGKFYDATQIFISSENSSKFKEDKENLVLHNFNITDKSKFVEAYKTNFSESYAMQQSNMLSGNYVQQMTYSNTHDTGYQTYSSSNITSNMDSYNTPIKQKLHWDERITQTDDEVQLADWGENMKSMISSTPSKFNRAKNSL</sequence>
<evidence type="ECO:0000256" key="5">
    <source>
        <dbReference type="ARBA" id="ARBA00023306"/>
    </source>
</evidence>
<dbReference type="Proteomes" id="UP000695007">
    <property type="component" value="Unplaced"/>
</dbReference>
<evidence type="ECO:0000256" key="1">
    <source>
        <dbReference type="ARBA" id="ARBA00010963"/>
    </source>
</evidence>
<feature type="region of interest" description="Disordered" evidence="6">
    <location>
        <begin position="240"/>
        <end position="267"/>
    </location>
</feature>
<evidence type="ECO:0000313" key="8">
    <source>
        <dbReference type="RefSeq" id="XP_011494526.1"/>
    </source>
</evidence>
<reference evidence="8" key="1">
    <citation type="submission" date="2025-08" db="UniProtKB">
        <authorList>
            <consortium name="RefSeq"/>
        </authorList>
    </citation>
    <scope>IDENTIFICATION</scope>
</reference>
<keyword evidence="4" id="KW-0498">Mitosis</keyword>
<dbReference type="GO" id="GO:0019901">
    <property type="term" value="F:protein kinase binding"/>
    <property type="evidence" value="ECO:0007669"/>
    <property type="project" value="TreeGrafter"/>
</dbReference>
<organism evidence="7 8">
    <name type="scientific">Ceratosolen solmsi marchali</name>
    <dbReference type="NCBI Taxonomy" id="326594"/>
    <lineage>
        <taxon>Eukaryota</taxon>
        <taxon>Metazoa</taxon>
        <taxon>Ecdysozoa</taxon>
        <taxon>Arthropoda</taxon>
        <taxon>Hexapoda</taxon>
        <taxon>Insecta</taxon>
        <taxon>Pterygota</taxon>
        <taxon>Neoptera</taxon>
        <taxon>Endopterygota</taxon>
        <taxon>Hymenoptera</taxon>
        <taxon>Apocrita</taxon>
        <taxon>Proctotrupomorpha</taxon>
        <taxon>Chalcidoidea</taxon>
        <taxon>Agaonidae</taxon>
        <taxon>Agaoninae</taxon>
        <taxon>Ceratosolen</taxon>
    </lineage>
</organism>
<dbReference type="GeneID" id="105359598"/>
<name>A0AAJ6VL91_9HYME</name>
<comment type="similarity">
    <text evidence="1">Belongs to the BORA family.</text>
</comment>
<evidence type="ECO:0000256" key="2">
    <source>
        <dbReference type="ARBA" id="ARBA00020055"/>
    </source>
</evidence>
<protein>
    <recommendedName>
        <fullName evidence="2">Protein aurora borealis</fullName>
    </recommendedName>
</protein>
<dbReference type="GO" id="GO:0005634">
    <property type="term" value="C:nucleus"/>
    <property type="evidence" value="ECO:0007669"/>
    <property type="project" value="TreeGrafter"/>
</dbReference>
<dbReference type="CTD" id="79866"/>
<gene>
    <name evidence="8" type="primary">LOC105359598</name>
</gene>
<dbReference type="PANTHER" id="PTHR14728:SF2">
    <property type="entry name" value="PROTEIN AURORA BOREALIS"/>
    <property type="match status" value="1"/>
</dbReference>
<keyword evidence="3" id="KW-0132">Cell division</keyword>
<evidence type="ECO:0000256" key="4">
    <source>
        <dbReference type="ARBA" id="ARBA00022776"/>
    </source>
</evidence>
<proteinExistence type="inferred from homology"/>
<evidence type="ECO:0000256" key="6">
    <source>
        <dbReference type="SAM" id="MobiDB-lite"/>
    </source>
</evidence>
<dbReference type="AlphaFoldDB" id="A0AAJ6VL91"/>
<dbReference type="GO" id="GO:0051301">
    <property type="term" value="P:cell division"/>
    <property type="evidence" value="ECO:0007669"/>
    <property type="project" value="UniProtKB-KW"/>
</dbReference>
<accession>A0AAJ6VL91</accession>
<dbReference type="GO" id="GO:0007088">
    <property type="term" value="P:regulation of mitotic nuclear division"/>
    <property type="evidence" value="ECO:0007669"/>
    <property type="project" value="TreeGrafter"/>
</dbReference>
<dbReference type="PRINTS" id="PR02038">
    <property type="entry name" value="AURORABORA"/>
</dbReference>
<evidence type="ECO:0000256" key="3">
    <source>
        <dbReference type="ARBA" id="ARBA00022618"/>
    </source>
</evidence>
<dbReference type="GO" id="GO:0060236">
    <property type="term" value="P:regulation of mitotic spindle organization"/>
    <property type="evidence" value="ECO:0007669"/>
    <property type="project" value="TreeGrafter"/>
</dbReference>
<dbReference type="PANTHER" id="PTHR14728">
    <property type="entry name" value="PROTEIN AURORA BOREALIS"/>
    <property type="match status" value="1"/>
</dbReference>
<dbReference type="RefSeq" id="XP_011494526.1">
    <property type="nucleotide sequence ID" value="XM_011496224.1"/>
</dbReference>
<keyword evidence="7" id="KW-1185">Reference proteome</keyword>
<dbReference type="InterPro" id="IPR023252">
    <property type="entry name" value="Aurora_borealis_protein"/>
</dbReference>